<name>A0AC34FZC1_9BILA</name>
<proteinExistence type="predicted"/>
<reference evidence="2" key="1">
    <citation type="submission" date="2022-11" db="UniProtKB">
        <authorList>
            <consortium name="WormBaseParasite"/>
        </authorList>
    </citation>
    <scope>IDENTIFICATION</scope>
</reference>
<protein>
    <submittedName>
        <fullName evidence="2">Uncharacterized protein</fullName>
    </submittedName>
</protein>
<organism evidence="1 2">
    <name type="scientific">Panagrolaimus sp. ES5</name>
    <dbReference type="NCBI Taxonomy" id="591445"/>
    <lineage>
        <taxon>Eukaryota</taxon>
        <taxon>Metazoa</taxon>
        <taxon>Ecdysozoa</taxon>
        <taxon>Nematoda</taxon>
        <taxon>Chromadorea</taxon>
        <taxon>Rhabditida</taxon>
        <taxon>Tylenchina</taxon>
        <taxon>Panagrolaimomorpha</taxon>
        <taxon>Panagrolaimoidea</taxon>
        <taxon>Panagrolaimidae</taxon>
        <taxon>Panagrolaimus</taxon>
    </lineage>
</organism>
<dbReference type="Proteomes" id="UP000887579">
    <property type="component" value="Unplaced"/>
</dbReference>
<dbReference type="WBParaSite" id="ES5_v2.g22940.t1">
    <property type="protein sequence ID" value="ES5_v2.g22940.t1"/>
    <property type="gene ID" value="ES5_v2.g22940"/>
</dbReference>
<accession>A0AC34FZC1</accession>
<evidence type="ECO:0000313" key="1">
    <source>
        <dbReference type="Proteomes" id="UP000887579"/>
    </source>
</evidence>
<sequence length="351" mass="38770">MEDESLQTLNISLTTFSINIHDNIAVIKLDVPNAKENSFTQEVSTDFQKLTTLIQSNDSIKGVVVMSGKTNSFIAGADIKLLDTFKDASEAEEYVREAQNILKELEKSDKPIIVAIMGTCFGGGLELVLACHYRIAVNDKRTLFALPEVMLGLLPGAGGTQRLPKLINLTTALDLVLTGKSIKAEKAKQIGLIDEIVEPSESDATTHEKLENLAIERAKQIIDGTYIIHRSRPFTERITNFFLSRWPFLDTVVLQTAKNKILEETCGNYPAPAKILEAIRIGLIEGNEAGYEFEAKSFAELSRSPEAKALIGIFNASTECKKDKYGDVKKIEITVGTILEVVIQTLYKVQF</sequence>
<evidence type="ECO:0000313" key="2">
    <source>
        <dbReference type="WBParaSite" id="ES5_v2.g22940.t1"/>
    </source>
</evidence>